<evidence type="ECO:0000256" key="1">
    <source>
        <dbReference type="SAM" id="MobiDB-lite"/>
    </source>
</evidence>
<comment type="caution">
    <text evidence="2">The sequence shown here is derived from an EMBL/GenBank/DDBJ whole genome shotgun (WGS) entry which is preliminary data.</text>
</comment>
<feature type="region of interest" description="Disordered" evidence="1">
    <location>
        <begin position="104"/>
        <end position="123"/>
    </location>
</feature>
<sequence length="123" mass="12964">MLGFATISVTAASAWAGEAEDLCAAMGGGKREPAAATLPAPARGDVATAQANLALAYLYGTGVRKDTRARFDLPRKAAGQEEADSREELGHAYSQGYGVPKEEAGRWSIARRSDGRARRGRRA</sequence>
<dbReference type="PATRIC" id="fig|1127483.3.peg.4966"/>
<dbReference type="EMBL" id="AHJE01000062">
    <property type="protein sequence ID" value="EHP40595.1"/>
    <property type="molecule type" value="Genomic_DNA"/>
</dbReference>
<feature type="region of interest" description="Disordered" evidence="1">
    <location>
        <begin position="75"/>
        <end position="98"/>
    </location>
</feature>
<protein>
    <submittedName>
        <fullName evidence="2">Sel1 domain-containing protein repeat-containing protein</fullName>
    </submittedName>
</protein>
<reference evidence="2 3" key="1">
    <citation type="journal article" date="2012" name="J. Bacteriol.">
        <title>De Novo Genome Project of Cupriavidus basilensis OR16.</title>
        <authorList>
            <person name="Cserhati M."/>
            <person name="Kriszt B."/>
            <person name="Szoboszlay S."/>
            <person name="Toth A."/>
            <person name="Szabo I."/>
            <person name="Tancsics A."/>
            <person name="Nagy I."/>
            <person name="Horvath B."/>
            <person name="Nagy I."/>
            <person name="Kukolya J."/>
        </authorList>
    </citation>
    <scope>NUCLEOTIDE SEQUENCE [LARGE SCALE GENOMIC DNA]</scope>
    <source>
        <strain evidence="2 3">OR16</strain>
    </source>
</reference>
<proteinExistence type="predicted"/>
<dbReference type="Proteomes" id="UP000005808">
    <property type="component" value="Unassembled WGS sequence"/>
</dbReference>
<dbReference type="Gene3D" id="1.25.40.10">
    <property type="entry name" value="Tetratricopeptide repeat domain"/>
    <property type="match status" value="1"/>
</dbReference>
<gene>
    <name evidence="2" type="ORF">OR16_24825</name>
</gene>
<evidence type="ECO:0000313" key="3">
    <source>
        <dbReference type="Proteomes" id="UP000005808"/>
    </source>
</evidence>
<dbReference type="InterPro" id="IPR011990">
    <property type="entry name" value="TPR-like_helical_dom_sf"/>
</dbReference>
<accession>H1SA46</accession>
<evidence type="ECO:0000313" key="2">
    <source>
        <dbReference type="EMBL" id="EHP40595.1"/>
    </source>
</evidence>
<feature type="compositionally biased region" description="Basic and acidic residues" evidence="1">
    <location>
        <begin position="104"/>
        <end position="117"/>
    </location>
</feature>
<dbReference type="SUPFAM" id="SSF81901">
    <property type="entry name" value="HCP-like"/>
    <property type="match status" value="1"/>
</dbReference>
<organism evidence="2 3">
    <name type="scientific">Cupriavidus basilensis OR16</name>
    <dbReference type="NCBI Taxonomy" id="1127483"/>
    <lineage>
        <taxon>Bacteria</taxon>
        <taxon>Pseudomonadati</taxon>
        <taxon>Pseudomonadota</taxon>
        <taxon>Betaproteobacteria</taxon>
        <taxon>Burkholderiales</taxon>
        <taxon>Burkholderiaceae</taxon>
        <taxon>Cupriavidus</taxon>
    </lineage>
</organism>
<dbReference type="AlphaFoldDB" id="H1SA46"/>
<name>H1SA46_9BURK</name>